<dbReference type="AlphaFoldDB" id="A0A1D3USF1"/>
<reference evidence="14 15" key="1">
    <citation type="submission" date="2016-09" db="EMBL/GenBank/DDBJ databases">
        <authorList>
            <person name="Capua I."/>
            <person name="De Benedictis P."/>
            <person name="Joannis T."/>
            <person name="Lombin L.H."/>
            <person name="Cattoli G."/>
        </authorList>
    </citation>
    <scope>NUCLEOTIDE SEQUENCE [LARGE SCALE GENOMIC DNA]</scope>
    <source>
        <strain evidence="14 15">UB20</strain>
    </source>
</reference>
<organism evidence="14 15">
    <name type="scientific">Tannerella forsythia</name>
    <name type="common">Bacteroides forsythus</name>
    <dbReference type="NCBI Taxonomy" id="28112"/>
    <lineage>
        <taxon>Bacteria</taxon>
        <taxon>Pseudomonadati</taxon>
        <taxon>Bacteroidota</taxon>
        <taxon>Bacteroidia</taxon>
        <taxon>Bacteroidales</taxon>
        <taxon>Tannerellaceae</taxon>
        <taxon>Tannerella</taxon>
    </lineage>
</organism>
<accession>A0A1D3USF1</accession>
<protein>
    <submittedName>
        <fullName evidence="14">TonB-dependent receptor SusC</fullName>
    </submittedName>
</protein>
<evidence type="ECO:0000256" key="9">
    <source>
        <dbReference type="ARBA" id="ARBA00023237"/>
    </source>
</evidence>
<dbReference type="InterPro" id="IPR008969">
    <property type="entry name" value="CarboxyPept-like_regulatory"/>
</dbReference>
<evidence type="ECO:0000256" key="1">
    <source>
        <dbReference type="ARBA" id="ARBA00004571"/>
    </source>
</evidence>
<dbReference type="PANTHER" id="PTHR30069">
    <property type="entry name" value="TONB-DEPENDENT OUTER MEMBRANE RECEPTOR"/>
    <property type="match status" value="1"/>
</dbReference>
<feature type="domain" description="TonB-dependent receptor-like beta-barrel" evidence="12">
    <location>
        <begin position="327"/>
        <end position="768"/>
    </location>
</feature>
<keyword evidence="8 14" id="KW-0675">Receptor</keyword>
<dbReference type="Proteomes" id="UP000182057">
    <property type="component" value="Unassembled WGS sequence"/>
</dbReference>
<evidence type="ECO:0000256" key="10">
    <source>
        <dbReference type="PROSITE-ProRule" id="PRU01360"/>
    </source>
</evidence>
<dbReference type="PROSITE" id="PS52016">
    <property type="entry name" value="TONB_DEPENDENT_REC_3"/>
    <property type="match status" value="1"/>
</dbReference>
<keyword evidence="9 10" id="KW-0998">Cell outer membrane</keyword>
<name>A0A1D3USF1_TANFO</name>
<dbReference type="InterPro" id="IPR012910">
    <property type="entry name" value="Plug_dom"/>
</dbReference>
<keyword evidence="2 10" id="KW-0813">Transport</keyword>
<comment type="similarity">
    <text evidence="10 11">Belongs to the TonB-dependent receptor family.</text>
</comment>
<dbReference type="EMBL" id="FMMM01000067">
    <property type="protein sequence ID" value="SCQ22971.1"/>
    <property type="molecule type" value="Genomic_DNA"/>
</dbReference>
<evidence type="ECO:0000256" key="4">
    <source>
        <dbReference type="ARBA" id="ARBA00022692"/>
    </source>
</evidence>
<keyword evidence="7 10" id="KW-0472">Membrane</keyword>
<keyword evidence="4 10" id="KW-0812">Transmembrane</keyword>
<dbReference type="Pfam" id="PF07715">
    <property type="entry name" value="Plug"/>
    <property type="match status" value="1"/>
</dbReference>
<dbReference type="InterPro" id="IPR039426">
    <property type="entry name" value="TonB-dep_rcpt-like"/>
</dbReference>
<evidence type="ECO:0000259" key="13">
    <source>
        <dbReference type="Pfam" id="PF07715"/>
    </source>
</evidence>
<sequence length="795" mass="90424">MFRLLFISFMMKLILSFALCLCLFGTETVAQNKYVLSGAVTDATGHPVSMATVAIEHTSLGAFTDDKGHYTLELSAGKHIVAVSSVGYKTERKELNIRKNTKQDFMLEENTVVLKAVEVYGKTQSQQVREGAYAANALDVRPLTNTIHSLNTIVNRTVGVKVREEGGVGSDFELSVNGLSGNSVRYFIDGVPMSAKGRGISLANLPVNIIDRVEIYKGVVPSHLGGDALGGAINVITRKERKNYLDVSYGIGSFHTHKADMFGQYVMPKSGIVIRPVAGINYSKNDYLMKGVELWDEAERRFRPFDRKRFHDDYFSVLTQLEAGVTHRRWADEFFLSGSFSSVHKQLQTGSIQSIVYGKAERESEAWNISARYMKNDFLLPGLKANLSLSHTWDHALTTDTAFRKYNWDGAYIESSRNEITGRDRTRRHNKRPLTTVRTGFDYRIDARHGLNLNYLMNRTGNERYDEIDTDFDPSNDIFTKHILGLSYNQRLVNDRWQNSFFVKNYTNYLNVTQQDLPWITGSREKQGASTKNYTGYGLATRYGFGEGLSLKASYEHSMRLPLARELLGNGTTVYANLQLKPESSDNYNLGLFGTLNPAPGHQLFYEVNGFFRDVKDYIRAVISEAEGLSQYGNVASVAIKGIEGEVRYTYDDWLQVIANGSYEDARSMTRYYPDGKEMITYKNRVPNRPWLFGNVEVNVKKRDFLLKKSILRAGYNFEYVHWFFLTWEGYGSLASKSRIPSQYQHNVSLSLSFDNDKYNVSVTCNNLFDRLAYDNFKLQKPGRSFFCKFRIFIN</sequence>
<evidence type="ECO:0000313" key="14">
    <source>
        <dbReference type="EMBL" id="SCQ22971.1"/>
    </source>
</evidence>
<dbReference type="Gene3D" id="2.60.40.1120">
    <property type="entry name" value="Carboxypeptidase-like, regulatory domain"/>
    <property type="match status" value="1"/>
</dbReference>
<keyword evidence="3 10" id="KW-1134">Transmembrane beta strand</keyword>
<evidence type="ECO:0000256" key="2">
    <source>
        <dbReference type="ARBA" id="ARBA00022448"/>
    </source>
</evidence>
<dbReference type="GO" id="GO:0015344">
    <property type="term" value="F:siderophore uptake transmembrane transporter activity"/>
    <property type="evidence" value="ECO:0007669"/>
    <property type="project" value="TreeGrafter"/>
</dbReference>
<feature type="domain" description="TonB-dependent receptor plug" evidence="13">
    <location>
        <begin position="147"/>
        <end position="232"/>
    </location>
</feature>
<dbReference type="Gene3D" id="2.170.130.10">
    <property type="entry name" value="TonB-dependent receptor, plug domain"/>
    <property type="match status" value="1"/>
</dbReference>
<evidence type="ECO:0000256" key="7">
    <source>
        <dbReference type="ARBA" id="ARBA00023136"/>
    </source>
</evidence>
<dbReference type="Pfam" id="PF13715">
    <property type="entry name" value="CarbopepD_reg_2"/>
    <property type="match status" value="1"/>
</dbReference>
<evidence type="ECO:0000256" key="5">
    <source>
        <dbReference type="ARBA" id="ARBA00022729"/>
    </source>
</evidence>
<evidence type="ECO:0000256" key="11">
    <source>
        <dbReference type="RuleBase" id="RU003357"/>
    </source>
</evidence>
<comment type="subcellular location">
    <subcellularLocation>
        <location evidence="1 10">Cell outer membrane</location>
        <topology evidence="1 10">Multi-pass membrane protein</topology>
    </subcellularLocation>
</comment>
<dbReference type="GO" id="GO:0044718">
    <property type="term" value="P:siderophore transmembrane transport"/>
    <property type="evidence" value="ECO:0007669"/>
    <property type="project" value="TreeGrafter"/>
</dbReference>
<keyword evidence="6 11" id="KW-0798">TonB box</keyword>
<dbReference type="InterPro" id="IPR036942">
    <property type="entry name" value="Beta-barrel_TonB_sf"/>
</dbReference>
<evidence type="ECO:0000256" key="8">
    <source>
        <dbReference type="ARBA" id="ARBA00023170"/>
    </source>
</evidence>
<evidence type="ECO:0000256" key="3">
    <source>
        <dbReference type="ARBA" id="ARBA00022452"/>
    </source>
</evidence>
<dbReference type="SUPFAM" id="SSF49464">
    <property type="entry name" value="Carboxypeptidase regulatory domain-like"/>
    <property type="match status" value="1"/>
</dbReference>
<keyword evidence="5" id="KW-0732">Signal</keyword>
<dbReference type="InterPro" id="IPR000531">
    <property type="entry name" value="Beta-barrel_TonB"/>
</dbReference>
<evidence type="ECO:0000259" key="12">
    <source>
        <dbReference type="Pfam" id="PF00593"/>
    </source>
</evidence>
<proteinExistence type="inferred from homology"/>
<dbReference type="Pfam" id="PF00593">
    <property type="entry name" value="TonB_dep_Rec_b-barrel"/>
    <property type="match status" value="1"/>
</dbReference>
<evidence type="ECO:0000256" key="6">
    <source>
        <dbReference type="ARBA" id="ARBA00023077"/>
    </source>
</evidence>
<dbReference type="Gene3D" id="2.40.170.20">
    <property type="entry name" value="TonB-dependent receptor, beta-barrel domain"/>
    <property type="match status" value="1"/>
</dbReference>
<gene>
    <name evidence="14" type="primary">susC_31</name>
    <name evidence="14" type="ORF">TFUB20_01907</name>
</gene>
<dbReference type="GO" id="GO:0009279">
    <property type="term" value="C:cell outer membrane"/>
    <property type="evidence" value="ECO:0007669"/>
    <property type="project" value="UniProtKB-SubCell"/>
</dbReference>
<dbReference type="InterPro" id="IPR037066">
    <property type="entry name" value="Plug_dom_sf"/>
</dbReference>
<dbReference type="SUPFAM" id="SSF56935">
    <property type="entry name" value="Porins"/>
    <property type="match status" value="1"/>
</dbReference>
<evidence type="ECO:0000313" key="15">
    <source>
        <dbReference type="Proteomes" id="UP000182057"/>
    </source>
</evidence>
<dbReference type="PANTHER" id="PTHR30069:SF29">
    <property type="entry name" value="HEMOGLOBIN AND HEMOGLOBIN-HAPTOGLOBIN-BINDING PROTEIN 1-RELATED"/>
    <property type="match status" value="1"/>
</dbReference>